<protein>
    <recommendedName>
        <fullName evidence="3">Peptidase S8/S53 domain-containing protein</fullName>
    </recommendedName>
</protein>
<accession>W8TJZ2</accession>
<dbReference type="Gene3D" id="3.40.50.200">
    <property type="entry name" value="Peptidase S8/S53 domain"/>
    <property type="match status" value="1"/>
</dbReference>
<dbReference type="Proteomes" id="UP000019591">
    <property type="component" value="Plasmid EAL2_808p"/>
</dbReference>
<dbReference type="SUPFAM" id="SSF52743">
    <property type="entry name" value="Subtilisin-like"/>
    <property type="match status" value="1"/>
</dbReference>
<dbReference type="GO" id="GO:0004252">
    <property type="term" value="F:serine-type endopeptidase activity"/>
    <property type="evidence" value="ECO:0007669"/>
    <property type="project" value="InterPro"/>
</dbReference>
<dbReference type="PATRIC" id="fig|1286171.3.peg.2759"/>
<keyword evidence="1" id="KW-0614">Plasmid</keyword>
<dbReference type="GO" id="GO:0006508">
    <property type="term" value="P:proteolysis"/>
    <property type="evidence" value="ECO:0007669"/>
    <property type="project" value="InterPro"/>
</dbReference>
<proteinExistence type="predicted"/>
<dbReference type="InterPro" id="IPR036852">
    <property type="entry name" value="Peptidase_S8/S53_dom_sf"/>
</dbReference>
<evidence type="ECO:0000313" key="2">
    <source>
        <dbReference type="Proteomes" id="UP000019591"/>
    </source>
</evidence>
<evidence type="ECO:0000313" key="1">
    <source>
        <dbReference type="EMBL" id="AHM58078.1"/>
    </source>
</evidence>
<dbReference type="AlphaFoldDB" id="W8TJZ2"/>
<sequence length="259" mass="29503">MKNEHLLEGLIKAENRLNITSWLQRGIDGKGVKCGVLGFDEGSHHNGEWQIQYNTGIELIVYDVMGEMSFEEALGRAHEDDVDVIVCAIRKSSWNAELEALSRRLYEKGVIMINSSHNEGREIDAFPALSAYWFAVGEYVERLNSKSGDSGYGDKLDFLMYSNMPNMNRRGDYISISHTSGCLGLSGKIACLLKAYLGRGFGPEGFRKYFQHYCDRLGREGRSCETGWGLLMLPKEPEAVSVKFEKIPRRRLWFWKRAR</sequence>
<evidence type="ECO:0008006" key="3">
    <source>
        <dbReference type="Google" id="ProtNLM"/>
    </source>
</evidence>
<geneLocation type="plasmid" evidence="1 2">
    <name>EAL2_808p</name>
</geneLocation>
<keyword evidence="2" id="KW-1185">Reference proteome</keyword>
<dbReference type="RefSeq" id="WP_025436925.1">
    <property type="nucleotide sequence ID" value="NZ_CP007453.1"/>
</dbReference>
<dbReference type="EMBL" id="CP007453">
    <property type="protein sequence ID" value="AHM58078.1"/>
    <property type="molecule type" value="Genomic_DNA"/>
</dbReference>
<reference evidence="1 2" key="1">
    <citation type="journal article" date="2014" name="Genome Announc.">
        <title>Complete Genome Sequence of Amino Acid-Utilizing Eubacterium acidaminophilum al-2 (DSM 3953).</title>
        <authorList>
            <person name="Poehlein A."/>
            <person name="Andreesen J.R."/>
            <person name="Daniel R."/>
        </authorList>
    </citation>
    <scope>NUCLEOTIDE SEQUENCE [LARGE SCALE GENOMIC DNA]</scope>
    <source>
        <strain evidence="1 2">DSM 3953</strain>
        <plasmid evidence="2">Plasmid EAL2_808p</plasmid>
    </source>
</reference>
<gene>
    <name evidence="1" type="ORF">EAL2_808p05750</name>
</gene>
<dbReference type="HOGENOM" id="CLU_1072597_0_0_9"/>
<organism evidence="1 2">
    <name type="scientific">Peptoclostridium acidaminophilum DSM 3953</name>
    <dbReference type="NCBI Taxonomy" id="1286171"/>
    <lineage>
        <taxon>Bacteria</taxon>
        <taxon>Bacillati</taxon>
        <taxon>Bacillota</taxon>
        <taxon>Clostridia</taxon>
        <taxon>Peptostreptococcales</taxon>
        <taxon>Peptoclostridiaceae</taxon>
        <taxon>Peptoclostridium</taxon>
    </lineage>
</organism>
<name>W8TJZ2_PEPAC</name>
<dbReference type="KEGG" id="eac:EAL2_808p05750"/>